<dbReference type="EMBL" id="CABFNQ020000645">
    <property type="protein sequence ID" value="CAH0020751.1"/>
    <property type="molecule type" value="Genomic_DNA"/>
</dbReference>
<evidence type="ECO:0008006" key="3">
    <source>
        <dbReference type="Google" id="ProtNLM"/>
    </source>
</evidence>
<evidence type="ECO:0000313" key="2">
    <source>
        <dbReference type="Proteomes" id="UP000696573"/>
    </source>
</evidence>
<dbReference type="Proteomes" id="UP000696573">
    <property type="component" value="Unassembled WGS sequence"/>
</dbReference>
<dbReference type="OrthoDB" id="5047015at2759"/>
<protein>
    <recommendedName>
        <fullName evidence="3">Zn(2)-C6 fungal-type domain-containing protein</fullName>
    </recommendedName>
</protein>
<dbReference type="PANTHER" id="PTHR35392:SF3">
    <property type="entry name" value="ZN(2)-C6 FUNGAL-TYPE DOMAIN-CONTAINING PROTEIN"/>
    <property type="match status" value="1"/>
</dbReference>
<dbReference type="PANTHER" id="PTHR35392">
    <property type="entry name" value="ZN(II)2CYS6 TRANSCRIPTION FACTOR (EUROFUNG)-RELATED-RELATED"/>
    <property type="match status" value="1"/>
</dbReference>
<dbReference type="AlphaFoldDB" id="A0A9N9YEP4"/>
<accession>A0A9N9YEP4</accession>
<organism evidence="1 2">
    <name type="scientific">Clonostachys rhizophaga</name>
    <dbReference type="NCBI Taxonomy" id="160324"/>
    <lineage>
        <taxon>Eukaryota</taxon>
        <taxon>Fungi</taxon>
        <taxon>Dikarya</taxon>
        <taxon>Ascomycota</taxon>
        <taxon>Pezizomycotina</taxon>
        <taxon>Sordariomycetes</taxon>
        <taxon>Hypocreomycetidae</taxon>
        <taxon>Hypocreales</taxon>
        <taxon>Bionectriaceae</taxon>
        <taxon>Clonostachys</taxon>
    </lineage>
</organism>
<reference evidence="1" key="1">
    <citation type="submission" date="2021-10" db="EMBL/GenBank/DDBJ databases">
        <authorList>
            <person name="Piombo E."/>
        </authorList>
    </citation>
    <scope>NUCLEOTIDE SEQUENCE</scope>
</reference>
<dbReference type="GO" id="GO:0008270">
    <property type="term" value="F:zinc ion binding"/>
    <property type="evidence" value="ECO:0007669"/>
    <property type="project" value="InterPro"/>
</dbReference>
<dbReference type="InterPro" id="IPR036864">
    <property type="entry name" value="Zn2-C6_fun-type_DNA-bd_sf"/>
</dbReference>
<sequence length="541" mass="60821">MPRDQVFQEGLPALNPQPQAPDLLYAPAVRSIIPLEAGTALGNGPAINAPESSLIQLRQSVASTAEAVPNAVGDRTTQSVTTLPRELRVVQSDVQLTKRKRGKLNEGTRQKVKRVRKLGACVRCRVYHESCDDNLPCNRCQQTELSATIFTQPCYREPLDKIITFRAGKDWVKTARLCASGDCAKIDIGNSRANQTRSELPHLRWAADNLSQRIIRVQYPFTIHSDTPRPTMPIICQKFTPKSTDILKDVWEGENGDRLYDTDATTSDLEGYIEECSTLLDNDLRASASDDISKHTFLEAKRFALANSDSCVAAALKIRLISYFCQESVIIVGDETLGIAKVEDTRFPISGQVPVPSVLDFQIDTIAIHLMLRLIKSVVSRLKKIIYGRRNKEKWYEVYLTCFILLGCLEKVYSLQLGYMGMGDAMDKDVVMHVNYISRSMMEEWQYSAKNLIFHFRCILRGMDPFSFDWEGPHERIGEAATANLDDPAILYLRRVTSLLKEQKENIRAARNRIGEPISWISELFLPDDGSPQSVTSVTEA</sequence>
<evidence type="ECO:0000313" key="1">
    <source>
        <dbReference type="EMBL" id="CAH0020751.1"/>
    </source>
</evidence>
<gene>
    <name evidence="1" type="ORF">CRHIZ90672A_00004566</name>
</gene>
<comment type="caution">
    <text evidence="1">The sequence shown here is derived from an EMBL/GenBank/DDBJ whole genome shotgun (WGS) entry which is preliminary data.</text>
</comment>
<name>A0A9N9YEP4_9HYPO</name>
<proteinExistence type="predicted"/>
<dbReference type="GO" id="GO:0000981">
    <property type="term" value="F:DNA-binding transcription factor activity, RNA polymerase II-specific"/>
    <property type="evidence" value="ECO:0007669"/>
    <property type="project" value="InterPro"/>
</dbReference>
<dbReference type="InterPro" id="IPR052973">
    <property type="entry name" value="Fungal_sec-metab_reg_TF"/>
</dbReference>
<dbReference type="SUPFAM" id="SSF57701">
    <property type="entry name" value="Zn2/Cys6 DNA-binding domain"/>
    <property type="match status" value="1"/>
</dbReference>
<keyword evidence="2" id="KW-1185">Reference proteome</keyword>